<evidence type="ECO:0000256" key="6">
    <source>
        <dbReference type="ARBA" id="ARBA00023136"/>
    </source>
</evidence>
<dbReference type="InterPro" id="IPR026580">
    <property type="entry name" value="DivIB"/>
</dbReference>
<dbReference type="PANTHER" id="PTHR37820:SF1">
    <property type="entry name" value="CELL DIVISION PROTEIN FTSQ"/>
    <property type="match status" value="1"/>
</dbReference>
<keyword evidence="3 8" id="KW-0132">Cell division</keyword>
<dbReference type="PATRIC" id="fig|1196324.3.peg.2432"/>
<evidence type="ECO:0000313" key="10">
    <source>
        <dbReference type="EMBL" id="EIT84997.1"/>
    </source>
</evidence>
<dbReference type="Gene3D" id="3.10.20.310">
    <property type="entry name" value="membrane protein fhac"/>
    <property type="match status" value="1"/>
</dbReference>
<name>I8AH49_9BACL</name>
<dbReference type="Pfam" id="PF08478">
    <property type="entry name" value="POTRA_1"/>
    <property type="match status" value="1"/>
</dbReference>
<keyword evidence="7 8" id="KW-0131">Cell cycle</keyword>
<keyword evidence="6 8" id="KW-0472">Membrane</keyword>
<dbReference type="OrthoDB" id="1819027at2"/>
<dbReference type="InterPro" id="IPR005548">
    <property type="entry name" value="Cell_div_FtsQ/DivIB_C"/>
</dbReference>
<sequence>MDKEKIVTIEDRIPKLKAQRKQKANRRIIMYLSFFFILMLVIVYFQSSLSDVKKIEITGNRTISEKEILATAHIDRHSAFLNLSKQEIEDNILKNKAIASVEVKKAFYNTLVVTVKEYRKAAYVQKKGRYYPLLESGKLLRAMKGKSLPTGEPIVSSYQSEKQLLPLAKELSKLPNSIYQRISEIQLPSNEQEKNFKVEMFMSDGYEVKATIHALAKKMDSYPSIVQQLGPHRKGVINMDVSTYFKEYSKEEVQKK</sequence>
<proteinExistence type="inferred from homology"/>
<evidence type="ECO:0000256" key="5">
    <source>
        <dbReference type="ARBA" id="ARBA00022989"/>
    </source>
</evidence>
<dbReference type="PROSITE" id="PS51779">
    <property type="entry name" value="POTRA"/>
    <property type="match status" value="1"/>
</dbReference>
<dbReference type="PANTHER" id="PTHR37820">
    <property type="entry name" value="CELL DIVISION PROTEIN DIVIB"/>
    <property type="match status" value="1"/>
</dbReference>
<reference evidence="10 11" key="1">
    <citation type="journal article" date="2012" name="J. Bacteriol.">
        <title>Genome of Bacillus macauensis ZFHKF-1, a Long-Chain-Forming Bacterium.</title>
        <authorList>
            <person name="Cai L."/>
            <person name="Zhang T."/>
        </authorList>
    </citation>
    <scope>NUCLEOTIDE SEQUENCE [LARGE SCALE GENOMIC DNA]</scope>
    <source>
        <strain evidence="10 11">ZFHKF-1</strain>
    </source>
</reference>
<dbReference type="RefSeq" id="WP_007202457.1">
    <property type="nucleotide sequence ID" value="NZ_AKKV01000027.1"/>
</dbReference>
<keyword evidence="11" id="KW-1185">Reference proteome</keyword>
<dbReference type="InterPro" id="IPR013685">
    <property type="entry name" value="POTRA_FtsQ_type"/>
</dbReference>
<dbReference type="eggNOG" id="COG1589">
    <property type="taxonomic scope" value="Bacteria"/>
</dbReference>
<evidence type="ECO:0000259" key="9">
    <source>
        <dbReference type="PROSITE" id="PS51779"/>
    </source>
</evidence>
<evidence type="ECO:0000256" key="8">
    <source>
        <dbReference type="HAMAP-Rule" id="MF_00912"/>
    </source>
</evidence>
<comment type="function">
    <text evidence="8">Cell division protein that may be involved in stabilizing or promoting the assembly of the division complex.</text>
</comment>
<evidence type="ECO:0000256" key="2">
    <source>
        <dbReference type="ARBA" id="ARBA00022475"/>
    </source>
</evidence>
<evidence type="ECO:0000313" key="11">
    <source>
        <dbReference type="Proteomes" id="UP000004080"/>
    </source>
</evidence>
<dbReference type="Pfam" id="PF03799">
    <property type="entry name" value="FtsQ_DivIB_C"/>
    <property type="match status" value="1"/>
</dbReference>
<feature type="domain" description="POTRA" evidence="9">
    <location>
        <begin position="50"/>
        <end position="118"/>
    </location>
</feature>
<evidence type="ECO:0000256" key="3">
    <source>
        <dbReference type="ARBA" id="ARBA00022618"/>
    </source>
</evidence>
<evidence type="ECO:0000256" key="4">
    <source>
        <dbReference type="ARBA" id="ARBA00022692"/>
    </source>
</evidence>
<gene>
    <name evidence="8" type="primary">divIB</name>
    <name evidence="10" type="ORF">A374_11885</name>
</gene>
<keyword evidence="5 8" id="KW-1133">Transmembrane helix</keyword>
<comment type="subcellular location">
    <subcellularLocation>
        <location evidence="8">Cell membrane</location>
        <topology evidence="8">Single-pass type II membrane protein</topology>
    </subcellularLocation>
    <subcellularLocation>
        <location evidence="1">Membrane</location>
    </subcellularLocation>
    <text evidence="8">Localizes to the division septum.</text>
</comment>
<dbReference type="InterPro" id="IPR050487">
    <property type="entry name" value="FtsQ_DivIB"/>
</dbReference>
<dbReference type="HAMAP" id="MF_00912">
    <property type="entry name" value="DivIB"/>
    <property type="match status" value="1"/>
</dbReference>
<organism evidence="10 11">
    <name type="scientific">Fictibacillus macauensis ZFHKF-1</name>
    <dbReference type="NCBI Taxonomy" id="1196324"/>
    <lineage>
        <taxon>Bacteria</taxon>
        <taxon>Bacillati</taxon>
        <taxon>Bacillota</taxon>
        <taxon>Bacilli</taxon>
        <taxon>Bacillales</taxon>
        <taxon>Fictibacillaceae</taxon>
        <taxon>Fictibacillus</taxon>
    </lineage>
</organism>
<dbReference type="AlphaFoldDB" id="I8AH49"/>
<feature type="transmembrane region" description="Helical" evidence="8">
    <location>
        <begin position="28"/>
        <end position="45"/>
    </location>
</feature>
<comment type="similarity">
    <text evidence="8">Belongs to the FtsQ/DivIB family. DivIB subfamily.</text>
</comment>
<dbReference type="Gene3D" id="3.40.50.10960">
    <property type="match status" value="1"/>
</dbReference>
<dbReference type="GO" id="GO:0005886">
    <property type="term" value="C:plasma membrane"/>
    <property type="evidence" value="ECO:0007669"/>
    <property type="project" value="UniProtKB-SubCell"/>
</dbReference>
<evidence type="ECO:0000256" key="7">
    <source>
        <dbReference type="ARBA" id="ARBA00023306"/>
    </source>
</evidence>
<accession>I8AH49</accession>
<dbReference type="Proteomes" id="UP000004080">
    <property type="component" value="Unassembled WGS sequence"/>
</dbReference>
<protein>
    <recommendedName>
        <fullName evidence="8">Cell division protein DivIB</fullName>
    </recommendedName>
</protein>
<dbReference type="InterPro" id="IPR034746">
    <property type="entry name" value="POTRA"/>
</dbReference>
<comment type="caution">
    <text evidence="10">The sequence shown here is derived from an EMBL/GenBank/DDBJ whole genome shotgun (WGS) entry which is preliminary data.</text>
</comment>
<dbReference type="GO" id="GO:0043093">
    <property type="term" value="P:FtsZ-dependent cytokinesis"/>
    <property type="evidence" value="ECO:0007669"/>
    <property type="project" value="UniProtKB-UniRule"/>
</dbReference>
<dbReference type="EMBL" id="AKKV01000027">
    <property type="protein sequence ID" value="EIT84997.1"/>
    <property type="molecule type" value="Genomic_DNA"/>
</dbReference>
<keyword evidence="4 8" id="KW-0812">Transmembrane</keyword>
<dbReference type="GO" id="GO:0032153">
    <property type="term" value="C:cell division site"/>
    <property type="evidence" value="ECO:0007669"/>
    <property type="project" value="UniProtKB-UniRule"/>
</dbReference>
<dbReference type="STRING" id="1196324.A374_11885"/>
<evidence type="ECO:0000256" key="1">
    <source>
        <dbReference type="ARBA" id="ARBA00004370"/>
    </source>
</evidence>
<keyword evidence="2 8" id="KW-1003">Cell membrane</keyword>